<keyword evidence="5" id="KW-1185">Reference proteome</keyword>
<proteinExistence type="predicted"/>
<dbReference type="InterPro" id="IPR043136">
    <property type="entry name" value="B30.2/SPRY_sf"/>
</dbReference>
<dbReference type="Gene3D" id="2.60.120.920">
    <property type="match status" value="1"/>
</dbReference>
<dbReference type="OrthoDB" id="120976at2759"/>
<keyword evidence="2" id="KW-0677">Repeat</keyword>
<dbReference type="Pfam" id="PF17776">
    <property type="entry name" value="NLRC4_HD2"/>
    <property type="match status" value="1"/>
</dbReference>
<organism evidence="4 5">
    <name type="scientific">Megalops atlanticus</name>
    <name type="common">Tarpon</name>
    <name type="synonym">Clupea gigantea</name>
    <dbReference type="NCBI Taxonomy" id="7932"/>
    <lineage>
        <taxon>Eukaryota</taxon>
        <taxon>Metazoa</taxon>
        <taxon>Chordata</taxon>
        <taxon>Craniata</taxon>
        <taxon>Vertebrata</taxon>
        <taxon>Euteleostomi</taxon>
        <taxon>Actinopterygii</taxon>
        <taxon>Neopterygii</taxon>
        <taxon>Teleostei</taxon>
        <taxon>Elopiformes</taxon>
        <taxon>Megalopidae</taxon>
        <taxon>Megalops</taxon>
    </lineage>
</organism>
<dbReference type="Gene3D" id="3.80.10.10">
    <property type="entry name" value="Ribonuclease Inhibitor"/>
    <property type="match status" value="1"/>
</dbReference>
<dbReference type="AlphaFoldDB" id="A0A9D3TKP7"/>
<accession>A0A9D3TKP7</accession>
<dbReference type="InterPro" id="IPR001611">
    <property type="entry name" value="Leu-rich_rpt"/>
</dbReference>
<protein>
    <recommendedName>
        <fullName evidence="3">NACHT LRR and PYD domain-containing protein</fullName>
    </recommendedName>
</protein>
<evidence type="ECO:0000313" key="4">
    <source>
        <dbReference type="EMBL" id="KAG7491348.1"/>
    </source>
</evidence>
<reference evidence="4" key="1">
    <citation type="submission" date="2021-01" db="EMBL/GenBank/DDBJ databases">
        <authorList>
            <person name="Zahm M."/>
            <person name="Roques C."/>
            <person name="Cabau C."/>
            <person name="Klopp C."/>
            <person name="Donnadieu C."/>
            <person name="Jouanno E."/>
            <person name="Lampietro C."/>
            <person name="Louis A."/>
            <person name="Herpin A."/>
            <person name="Echchiki A."/>
            <person name="Berthelot C."/>
            <person name="Parey E."/>
            <person name="Roest-Crollius H."/>
            <person name="Braasch I."/>
            <person name="Postlethwait J."/>
            <person name="Bobe J."/>
            <person name="Montfort J."/>
            <person name="Bouchez O."/>
            <person name="Begum T."/>
            <person name="Mejri S."/>
            <person name="Adams A."/>
            <person name="Chen W.-J."/>
            <person name="Guiguen Y."/>
        </authorList>
    </citation>
    <scope>NUCLEOTIDE SEQUENCE</scope>
    <source>
        <strain evidence="4">YG-15Mar2019-1</strain>
        <tissue evidence="4">Brain</tissue>
    </source>
</reference>
<evidence type="ECO:0000256" key="2">
    <source>
        <dbReference type="ARBA" id="ARBA00022737"/>
    </source>
</evidence>
<dbReference type="Pfam" id="PF13516">
    <property type="entry name" value="LRR_6"/>
    <property type="match status" value="1"/>
</dbReference>
<dbReference type="Proteomes" id="UP001046870">
    <property type="component" value="Chromosome 1"/>
</dbReference>
<evidence type="ECO:0000256" key="1">
    <source>
        <dbReference type="ARBA" id="ARBA00022614"/>
    </source>
</evidence>
<gene>
    <name evidence="4" type="ORF">MATL_G00002680</name>
</gene>
<dbReference type="InterPro" id="IPR032675">
    <property type="entry name" value="LRR_dom_sf"/>
</dbReference>
<dbReference type="EMBL" id="JAFDVH010000001">
    <property type="protein sequence ID" value="KAG7491348.1"/>
    <property type="molecule type" value="Genomic_DNA"/>
</dbReference>
<dbReference type="InterPro" id="IPR041267">
    <property type="entry name" value="NLRP_HD2"/>
</dbReference>
<name>A0A9D3TKP7_MEGAT</name>
<sequence length="304" mass="33432">MLQGKALRKKKVYCFIHLSIQEYFTALYMFLSYKNEATNPLDPAEKAPALSDLHKSAVKRALKSQNGHLDLFLCFFLGLGHGSLADLPGEPPDVDGVGLGQHQLFVFETRDFIKGQIRRVSSPERCITLFHCLTELNDNSLVEEIRSCMSSGGLAGGRLSPEQLSALAYAWLMSGELIDLFDLKQYYTPPATRGCSRSSGTPGRPCECRLVLSGCRVTQAGCASLASALRSNPSHLRELDLSYNHPGDAGVKALEDPSCKLERLITDHIGEHRNKPKLLKYACQLTLDPNTAHCQLRLSDGAGR</sequence>
<evidence type="ECO:0000313" key="5">
    <source>
        <dbReference type="Proteomes" id="UP001046870"/>
    </source>
</evidence>
<dbReference type="SUPFAM" id="SSF52047">
    <property type="entry name" value="RNI-like"/>
    <property type="match status" value="1"/>
</dbReference>
<comment type="caution">
    <text evidence="4">The sequence shown here is derived from an EMBL/GenBank/DDBJ whole genome shotgun (WGS) entry which is preliminary data.</text>
</comment>
<keyword evidence="1" id="KW-0433">Leucine-rich repeat</keyword>
<feature type="domain" description="NACHT LRR and PYD" evidence="3">
    <location>
        <begin position="17"/>
        <end position="144"/>
    </location>
</feature>
<dbReference type="PANTHER" id="PTHR24106">
    <property type="entry name" value="NACHT, LRR AND CARD DOMAINS-CONTAINING"/>
    <property type="match status" value="1"/>
</dbReference>
<evidence type="ECO:0000259" key="3">
    <source>
        <dbReference type="Pfam" id="PF17776"/>
    </source>
</evidence>
<dbReference type="InterPro" id="IPR051261">
    <property type="entry name" value="NLR"/>
</dbReference>